<evidence type="ECO:0000256" key="1">
    <source>
        <dbReference type="SAM" id="MobiDB-lite"/>
    </source>
</evidence>
<protein>
    <submittedName>
        <fullName evidence="2">Uncharacterized protein</fullName>
    </submittedName>
</protein>
<dbReference type="AlphaFoldDB" id="A0AAE1TUD5"/>
<dbReference type="Proteomes" id="UP001292094">
    <property type="component" value="Unassembled WGS sequence"/>
</dbReference>
<proteinExistence type="predicted"/>
<feature type="region of interest" description="Disordered" evidence="1">
    <location>
        <begin position="59"/>
        <end position="84"/>
    </location>
</feature>
<reference evidence="2" key="1">
    <citation type="submission" date="2023-11" db="EMBL/GenBank/DDBJ databases">
        <title>Genome assemblies of two species of porcelain crab, Petrolisthes cinctipes and Petrolisthes manimaculis (Anomura: Porcellanidae).</title>
        <authorList>
            <person name="Angst P."/>
        </authorList>
    </citation>
    <scope>NUCLEOTIDE SEQUENCE</scope>
    <source>
        <strain evidence="2">PB745_02</strain>
        <tissue evidence="2">Gill</tissue>
    </source>
</reference>
<feature type="region of interest" description="Disordered" evidence="1">
    <location>
        <begin position="1"/>
        <end position="38"/>
    </location>
</feature>
<sequence>MEGLKEKSGEKEVDGRNEGERKREGEWKEKSGERKRWRGGMKERERGWVNGRIKVERARGGGEVDGWKGHEEETEKINLTTGSE</sequence>
<name>A0AAE1TUD5_9EUCA</name>
<accession>A0AAE1TUD5</accession>
<gene>
    <name evidence="2" type="ORF">Pmani_031877</name>
</gene>
<keyword evidence="3" id="KW-1185">Reference proteome</keyword>
<dbReference type="EMBL" id="JAWZYT010004050">
    <property type="protein sequence ID" value="KAK4295579.1"/>
    <property type="molecule type" value="Genomic_DNA"/>
</dbReference>
<feature type="compositionally biased region" description="Basic and acidic residues" evidence="1">
    <location>
        <begin position="59"/>
        <end position="76"/>
    </location>
</feature>
<organism evidence="2 3">
    <name type="scientific">Petrolisthes manimaculis</name>
    <dbReference type="NCBI Taxonomy" id="1843537"/>
    <lineage>
        <taxon>Eukaryota</taxon>
        <taxon>Metazoa</taxon>
        <taxon>Ecdysozoa</taxon>
        <taxon>Arthropoda</taxon>
        <taxon>Crustacea</taxon>
        <taxon>Multicrustacea</taxon>
        <taxon>Malacostraca</taxon>
        <taxon>Eumalacostraca</taxon>
        <taxon>Eucarida</taxon>
        <taxon>Decapoda</taxon>
        <taxon>Pleocyemata</taxon>
        <taxon>Anomura</taxon>
        <taxon>Galatheoidea</taxon>
        <taxon>Porcellanidae</taxon>
        <taxon>Petrolisthes</taxon>
    </lineage>
</organism>
<comment type="caution">
    <text evidence="2">The sequence shown here is derived from an EMBL/GenBank/DDBJ whole genome shotgun (WGS) entry which is preliminary data.</text>
</comment>
<evidence type="ECO:0000313" key="2">
    <source>
        <dbReference type="EMBL" id="KAK4295579.1"/>
    </source>
</evidence>
<evidence type="ECO:0000313" key="3">
    <source>
        <dbReference type="Proteomes" id="UP001292094"/>
    </source>
</evidence>